<reference evidence="3 4" key="1">
    <citation type="submission" date="2014-11" db="EMBL/GenBank/DDBJ databases">
        <title>Genome sequence and analysis of novel Kurthia sp.</title>
        <authorList>
            <person name="Lawson J.N."/>
            <person name="Gonzalez J.E."/>
            <person name="Rinauldi L."/>
            <person name="Xuan Z."/>
            <person name="Firman A."/>
            <person name="Shaddox L."/>
            <person name="Trudeau A."/>
            <person name="Shah S."/>
            <person name="Reiman D."/>
        </authorList>
    </citation>
    <scope>NUCLEOTIDE SEQUENCE [LARGE SCALE GENOMIC DNA]</scope>
    <source>
        <strain evidence="3 4">3B1D</strain>
    </source>
</reference>
<evidence type="ECO:0000259" key="1">
    <source>
        <dbReference type="Pfam" id="PF00501"/>
    </source>
</evidence>
<dbReference type="InterPro" id="IPR045851">
    <property type="entry name" value="AMP-bd_C_sf"/>
</dbReference>
<name>A0A433RPQ6_9BACL</name>
<dbReference type="PANTHER" id="PTHR43767:SF1">
    <property type="entry name" value="NONRIBOSOMAL PEPTIDE SYNTHASE PES1 (EUROFUNG)-RELATED"/>
    <property type="match status" value="1"/>
</dbReference>
<dbReference type="RefSeq" id="WP_126991709.1">
    <property type="nucleotide sequence ID" value="NZ_JTFC01000042.1"/>
</dbReference>
<dbReference type="Gene3D" id="3.30.300.30">
    <property type="match status" value="1"/>
</dbReference>
<keyword evidence="4" id="KW-1185">Reference proteome</keyword>
<dbReference type="InterPro" id="IPR050237">
    <property type="entry name" value="ATP-dep_AMP-bd_enzyme"/>
</dbReference>
<dbReference type="Proteomes" id="UP000288623">
    <property type="component" value="Unassembled WGS sequence"/>
</dbReference>
<dbReference type="InterPro" id="IPR000873">
    <property type="entry name" value="AMP-dep_synth/lig_dom"/>
</dbReference>
<accession>A0A433RPQ6</accession>
<dbReference type="PANTHER" id="PTHR43767">
    <property type="entry name" value="LONG-CHAIN-FATTY-ACID--COA LIGASE"/>
    <property type="match status" value="1"/>
</dbReference>
<evidence type="ECO:0000259" key="2">
    <source>
        <dbReference type="Pfam" id="PF13193"/>
    </source>
</evidence>
<dbReference type="EMBL" id="JTFC01000042">
    <property type="protein sequence ID" value="RUS52382.1"/>
    <property type="molecule type" value="Genomic_DNA"/>
</dbReference>
<dbReference type="PROSITE" id="PS00455">
    <property type="entry name" value="AMP_BINDING"/>
    <property type="match status" value="1"/>
</dbReference>
<dbReference type="AlphaFoldDB" id="A0A433RPQ6"/>
<dbReference type="GO" id="GO:0016878">
    <property type="term" value="F:acid-thiol ligase activity"/>
    <property type="evidence" value="ECO:0007669"/>
    <property type="project" value="UniProtKB-ARBA"/>
</dbReference>
<dbReference type="InterPro" id="IPR042099">
    <property type="entry name" value="ANL_N_sf"/>
</dbReference>
<dbReference type="InterPro" id="IPR025110">
    <property type="entry name" value="AMP-bd_C"/>
</dbReference>
<feature type="domain" description="AMP-binding enzyme C-terminal" evidence="2">
    <location>
        <begin position="415"/>
        <end position="488"/>
    </location>
</feature>
<dbReference type="Pfam" id="PF13193">
    <property type="entry name" value="AMP-binding_C"/>
    <property type="match status" value="1"/>
</dbReference>
<evidence type="ECO:0000313" key="4">
    <source>
        <dbReference type="Proteomes" id="UP000288623"/>
    </source>
</evidence>
<protein>
    <submittedName>
        <fullName evidence="3">O-succinylbenzoate--CoA ligase</fullName>
    </submittedName>
</protein>
<evidence type="ECO:0000313" key="3">
    <source>
        <dbReference type="EMBL" id="RUS52382.1"/>
    </source>
</evidence>
<dbReference type="Gene3D" id="3.40.50.12780">
    <property type="entry name" value="N-terminal domain of ligase-like"/>
    <property type="match status" value="1"/>
</dbReference>
<feature type="domain" description="AMP-dependent synthetase/ligase" evidence="1">
    <location>
        <begin position="8"/>
        <end position="364"/>
    </location>
</feature>
<dbReference type="InterPro" id="IPR020845">
    <property type="entry name" value="AMP-binding_CS"/>
</dbReference>
<dbReference type="OrthoDB" id="9765680at2"/>
<dbReference type="SUPFAM" id="SSF56801">
    <property type="entry name" value="Acetyl-CoA synthetase-like"/>
    <property type="match status" value="1"/>
</dbReference>
<gene>
    <name evidence="3" type="ORF">QI30_16550</name>
</gene>
<proteinExistence type="predicted"/>
<keyword evidence="3" id="KW-0436">Ligase</keyword>
<organism evidence="3 4">
    <name type="scientific">Candidatus Kurthia intestinigallinarum</name>
    <dbReference type="NCBI Taxonomy" id="1562256"/>
    <lineage>
        <taxon>Bacteria</taxon>
        <taxon>Bacillati</taxon>
        <taxon>Bacillota</taxon>
        <taxon>Bacilli</taxon>
        <taxon>Bacillales</taxon>
        <taxon>Caryophanaceae</taxon>
        <taxon>Kurthia</taxon>
    </lineage>
</organism>
<dbReference type="Pfam" id="PF00501">
    <property type="entry name" value="AMP-binding"/>
    <property type="match status" value="1"/>
</dbReference>
<sequence>MNTSELLARNARKFATREAIVCEEHRLTYAELNGYVENLAHSLHELEIRYRDPVVLLMPNSIEFAISYFAIQRVGGIVIPVSAHSTKYEIEHILAHSKAKALIVHDVLYPIVGEINNVICLKTGDEAGNFLSMRYLMSHHKEKTPFELSLKEDDLAAIMYTSGTTSEPKGVLFNYRNILSVANMAAIEFELKPESKVLVLLSMSHSAPLHMFFLGAILVGATVVTALEYSNDSMLEMIQHERTTHFFGTPLTYHVLARSEQLSYTDISTMIWWAYGGAPMSKAEVELVSEALGTQRLVCVYGLTETGPSGSILLPEEHDKGAGSIGKRAMFGTEMRIVNNLGEEAATDEIGEIWVAGEGVMQGYIDNPLETQAVLQQGWVRTGDLAKGDENGFIWLVDRTKDIIITGGQIVYPRETEELLNRIDGVHETAVIGVPHPEFGEIVKAYYVSNEGIDGETLGNFANEFLATYKVPRRYERIDILPRNASGKILKQALRERQ</sequence>
<comment type="caution">
    <text evidence="3">The sequence shown here is derived from an EMBL/GenBank/DDBJ whole genome shotgun (WGS) entry which is preliminary data.</text>
</comment>